<dbReference type="VEuPathDB" id="PlasmoDB:PVW1_020006700"/>
<organism evidence="1 2">
    <name type="scientific">Plasmodium vivax</name>
    <name type="common">malaria parasite P. vivax</name>
    <dbReference type="NCBI Taxonomy" id="5855"/>
    <lineage>
        <taxon>Eukaryota</taxon>
        <taxon>Sar</taxon>
        <taxon>Alveolata</taxon>
        <taxon>Apicomplexa</taxon>
        <taxon>Aconoidasida</taxon>
        <taxon>Haemosporida</taxon>
        <taxon>Plasmodiidae</taxon>
        <taxon>Plasmodium</taxon>
        <taxon>Plasmodium (Plasmodium)</taxon>
    </lineage>
</organism>
<proteinExistence type="predicted"/>
<dbReference type="VEuPathDB" id="PlasmoDB:PVP01_0009920"/>
<name>A0A1G4GRN4_PLAVI</name>
<gene>
    <name evidence="1" type="ORF">PVT01_020022900</name>
</gene>
<protein>
    <submittedName>
        <fullName evidence="1">VIR protein</fullName>
    </submittedName>
</protein>
<dbReference type="Proteomes" id="UP000196402">
    <property type="component" value="Chromosome 2"/>
</dbReference>
<dbReference type="EMBL" id="LT615240">
    <property type="protein sequence ID" value="SCO65237.1"/>
    <property type="molecule type" value="Genomic_DNA"/>
</dbReference>
<dbReference type="AlphaFoldDB" id="A0A1G4GRN4"/>
<dbReference type="InterPro" id="IPR008780">
    <property type="entry name" value="Plasmodium_Vir"/>
</dbReference>
<evidence type="ECO:0000313" key="1">
    <source>
        <dbReference type="EMBL" id="SCO65237.1"/>
    </source>
</evidence>
<evidence type="ECO:0000313" key="2">
    <source>
        <dbReference type="Proteomes" id="UP000196402"/>
    </source>
</evidence>
<reference evidence="1 2" key="1">
    <citation type="submission" date="2016-07" db="EMBL/GenBank/DDBJ databases">
        <authorList>
            <consortium name="Pathogen Informatics"/>
        </authorList>
    </citation>
    <scope>NUCLEOTIDE SEQUENCE [LARGE SCALE GENOMIC DNA]</scope>
</reference>
<accession>A0A1G4GRN4</accession>
<dbReference type="Pfam" id="PF05795">
    <property type="entry name" value="Plasmodium_Vir"/>
    <property type="match status" value="1"/>
</dbReference>
<dbReference type="VEuPathDB" id="PlasmoDB:PVPAM_110054900"/>
<sequence length="327" mass="38169">MLPSEKIYKEYSKSIVNLDNNSKCENLTRKIPEFPDINKLCHRLTMNIKNFNTKEKDDFSVIDDCKYLQYWMNDSVINELKVTNNDKYIDIIIKLYIAWIEIKGTLDRSKYICEPIGGPLISLRINEFEFRKEMFDYYYNYRKIEKPVFSNINDCSETCNYLTSINKKYGTFRSTCSHSYDNKCVPEFDDFDKYDPIKLIHQLGCKNQSQCNRNEVIALAQNSDETQVNEVSAQHQTVDVNPKGSTENGSSKTILNVALPASVFFVLFPMLYKMTPLGSRFGKANKIRNNIINDLKNEEGEYFLTQPFEQESMKDSDKTYNISYNNT</sequence>